<dbReference type="AlphaFoldDB" id="A0A164INJ0"/>
<accession>A0A164INJ0</accession>
<evidence type="ECO:0000313" key="1">
    <source>
        <dbReference type="EMBL" id="KZM69601.1"/>
    </source>
</evidence>
<dbReference type="Proteomes" id="UP000076512">
    <property type="component" value="Unassembled WGS sequence"/>
</dbReference>
<dbReference type="STRING" id="455432.AWN90_07410"/>
<organism evidence="1 2">
    <name type="scientific">Nocardia terpenica</name>
    <dbReference type="NCBI Taxonomy" id="455432"/>
    <lineage>
        <taxon>Bacteria</taxon>
        <taxon>Bacillati</taxon>
        <taxon>Actinomycetota</taxon>
        <taxon>Actinomycetes</taxon>
        <taxon>Mycobacteriales</taxon>
        <taxon>Nocardiaceae</taxon>
        <taxon>Nocardia</taxon>
    </lineage>
</organism>
<keyword evidence="2" id="KW-1185">Reference proteome</keyword>
<comment type="caution">
    <text evidence="1">The sequence shown here is derived from an EMBL/GenBank/DDBJ whole genome shotgun (WGS) entry which is preliminary data.</text>
</comment>
<name>A0A164INJ0_9NOCA</name>
<sequence>MNSTSSPARRGPRPPLMAVVVGVVVFTLLARRLGYRLGGNVVVRCRRGHLFTTLWIPGIKLTGLDLVIARWQRCPVGRHWSLVTPVRDTNLTEQQRRVAARHHVRIPRAILMSEWSVVPVEQTLQ</sequence>
<dbReference type="EMBL" id="LWGR01000019">
    <property type="protein sequence ID" value="KZM69601.1"/>
    <property type="molecule type" value="Genomic_DNA"/>
</dbReference>
<gene>
    <name evidence="1" type="ORF">AWN90_07410</name>
</gene>
<proteinExistence type="predicted"/>
<evidence type="ECO:0000313" key="2">
    <source>
        <dbReference type="Proteomes" id="UP000076512"/>
    </source>
</evidence>
<reference evidence="1 2" key="1">
    <citation type="submission" date="2016-04" db="EMBL/GenBank/DDBJ databases">
        <authorList>
            <person name="Evans L.H."/>
            <person name="Alamgir A."/>
            <person name="Owens N."/>
            <person name="Weber N.D."/>
            <person name="Virtaneva K."/>
            <person name="Barbian K."/>
            <person name="Babar A."/>
            <person name="Rosenke K."/>
        </authorList>
    </citation>
    <scope>NUCLEOTIDE SEQUENCE [LARGE SCALE GENOMIC DNA]</scope>
    <source>
        <strain evidence="1 2">IFM 0406</strain>
    </source>
</reference>
<protein>
    <submittedName>
        <fullName evidence="1">Uncharacterized protein</fullName>
    </submittedName>
</protein>